<gene>
    <name evidence="1" type="ORF">CLHUN_17960</name>
</gene>
<dbReference type="PANTHER" id="PTHR34374">
    <property type="entry name" value="LARGE RIBOSOMAL RNA SUBUNIT ACCUMULATION PROTEIN YCED HOMOLOG 1, CHLOROPLASTIC"/>
    <property type="match status" value="1"/>
</dbReference>
<dbReference type="PANTHER" id="PTHR34374:SF1">
    <property type="entry name" value="LARGE RIBOSOMAL RNA SUBUNIT ACCUMULATION PROTEIN YCED HOMOLOG 1, CHLOROPLASTIC"/>
    <property type="match status" value="1"/>
</dbReference>
<name>A0A1V4SK14_RUMHU</name>
<dbReference type="Pfam" id="PF02620">
    <property type="entry name" value="YceD"/>
    <property type="match status" value="1"/>
</dbReference>
<dbReference type="Proteomes" id="UP000191554">
    <property type="component" value="Unassembled WGS sequence"/>
</dbReference>
<comment type="caution">
    <text evidence="1">The sequence shown here is derived from an EMBL/GenBank/DDBJ whole genome shotgun (WGS) entry which is preliminary data.</text>
</comment>
<dbReference type="InterPro" id="IPR003772">
    <property type="entry name" value="YceD"/>
</dbReference>
<reference evidence="1 2" key="1">
    <citation type="submission" date="2017-03" db="EMBL/GenBank/DDBJ databases">
        <title>Genome sequence of Clostridium hungatei DSM 14427.</title>
        <authorList>
            <person name="Poehlein A."/>
            <person name="Daniel R."/>
        </authorList>
    </citation>
    <scope>NUCLEOTIDE SEQUENCE [LARGE SCALE GENOMIC DNA]</scope>
    <source>
        <strain evidence="1 2">DSM 14427</strain>
    </source>
</reference>
<evidence type="ECO:0000313" key="2">
    <source>
        <dbReference type="Proteomes" id="UP000191554"/>
    </source>
</evidence>
<organism evidence="1 2">
    <name type="scientific">Ruminiclostridium hungatei</name>
    <name type="common">Clostridium hungatei</name>
    <dbReference type="NCBI Taxonomy" id="48256"/>
    <lineage>
        <taxon>Bacteria</taxon>
        <taxon>Bacillati</taxon>
        <taxon>Bacillota</taxon>
        <taxon>Clostridia</taxon>
        <taxon>Eubacteriales</taxon>
        <taxon>Oscillospiraceae</taxon>
        <taxon>Ruminiclostridium</taxon>
    </lineage>
</organism>
<keyword evidence="2" id="KW-1185">Reference proteome</keyword>
<dbReference type="AlphaFoldDB" id="A0A1V4SK14"/>
<dbReference type="STRING" id="48256.CLHUN_17960"/>
<evidence type="ECO:0008006" key="3">
    <source>
        <dbReference type="Google" id="ProtNLM"/>
    </source>
</evidence>
<dbReference type="RefSeq" id="WP_080064243.1">
    <property type="nucleotide sequence ID" value="NZ_MZGX01000010.1"/>
</dbReference>
<evidence type="ECO:0000313" key="1">
    <source>
        <dbReference type="EMBL" id="OPX44242.1"/>
    </source>
</evidence>
<dbReference type="EMBL" id="MZGX01000010">
    <property type="protein sequence ID" value="OPX44242.1"/>
    <property type="molecule type" value="Genomic_DNA"/>
</dbReference>
<dbReference type="OrthoDB" id="9790372at2"/>
<sequence>MRVNVSDIVKTEGAGLDVDFLGDLPELREYDTSVEFKPSFKFAGRIVNLGGLLKLSGDLHFEFNANCLRCLKQVDTVSDIQVEENFVEVSKSDDVDAYTFEGNVVDIDKPLIDNIILALPMKTICSDDCKGLCRVCGTDLNLKNCNCDEREIVDPRMEILKDYFK</sequence>
<proteinExistence type="predicted"/>
<accession>A0A1V4SK14</accession>
<protein>
    <recommendedName>
        <fullName evidence="3">DUF177 domain-containing protein</fullName>
    </recommendedName>
</protein>